<evidence type="ECO:0000259" key="5">
    <source>
        <dbReference type="PROSITE" id="PS51898"/>
    </source>
</evidence>
<protein>
    <submittedName>
        <fullName evidence="7">Site-specific integrase</fullName>
    </submittedName>
</protein>
<comment type="similarity">
    <text evidence="1">Belongs to the 'phage' integrase family.</text>
</comment>
<dbReference type="Pfam" id="PF00589">
    <property type="entry name" value="Phage_integrase"/>
    <property type="match status" value="1"/>
</dbReference>
<comment type="caution">
    <text evidence="7">The sequence shown here is derived from an EMBL/GenBank/DDBJ whole genome shotgun (WGS) entry which is preliminary data.</text>
</comment>
<dbReference type="InterPro" id="IPR053876">
    <property type="entry name" value="Phage_int_M"/>
</dbReference>
<dbReference type="SUPFAM" id="SSF56349">
    <property type="entry name" value="DNA breaking-rejoining enzymes"/>
    <property type="match status" value="1"/>
</dbReference>
<evidence type="ECO:0000313" key="8">
    <source>
        <dbReference type="Proteomes" id="UP001550348"/>
    </source>
</evidence>
<dbReference type="InterPro" id="IPR010998">
    <property type="entry name" value="Integrase_recombinase_N"/>
</dbReference>
<evidence type="ECO:0000256" key="3">
    <source>
        <dbReference type="ARBA" id="ARBA00023172"/>
    </source>
</evidence>
<organism evidence="7 8">
    <name type="scientific">Micromonospora fulviviridis</name>
    <dbReference type="NCBI Taxonomy" id="47860"/>
    <lineage>
        <taxon>Bacteria</taxon>
        <taxon>Bacillati</taxon>
        <taxon>Actinomycetota</taxon>
        <taxon>Actinomycetes</taxon>
        <taxon>Micromonosporales</taxon>
        <taxon>Micromonosporaceae</taxon>
        <taxon>Micromonospora</taxon>
    </lineage>
</organism>
<evidence type="ECO:0000259" key="6">
    <source>
        <dbReference type="PROSITE" id="PS51900"/>
    </source>
</evidence>
<dbReference type="PROSITE" id="PS51900">
    <property type="entry name" value="CB"/>
    <property type="match status" value="1"/>
</dbReference>
<dbReference type="InterPro" id="IPR002104">
    <property type="entry name" value="Integrase_catalytic"/>
</dbReference>
<dbReference type="InterPro" id="IPR044068">
    <property type="entry name" value="CB"/>
</dbReference>
<accession>A0ABV2VNP5</accession>
<dbReference type="RefSeq" id="WP_355666109.1">
    <property type="nucleotide sequence ID" value="NZ_JBEXRX010000068.1"/>
</dbReference>
<evidence type="ECO:0000256" key="2">
    <source>
        <dbReference type="ARBA" id="ARBA00023125"/>
    </source>
</evidence>
<name>A0ABV2VNP5_9ACTN</name>
<keyword evidence="8" id="KW-1185">Reference proteome</keyword>
<proteinExistence type="inferred from homology"/>
<dbReference type="Pfam" id="PF22022">
    <property type="entry name" value="Phage_int_M"/>
    <property type="match status" value="1"/>
</dbReference>
<keyword evidence="2 4" id="KW-0238">DNA-binding</keyword>
<gene>
    <name evidence="7" type="ORF">ABZ071_21335</name>
</gene>
<dbReference type="InterPro" id="IPR050090">
    <property type="entry name" value="Tyrosine_recombinase_XerCD"/>
</dbReference>
<dbReference type="PANTHER" id="PTHR30349">
    <property type="entry name" value="PHAGE INTEGRASE-RELATED"/>
    <property type="match status" value="1"/>
</dbReference>
<dbReference type="EMBL" id="JBEXRX010000068">
    <property type="protein sequence ID" value="MEU0154420.1"/>
    <property type="molecule type" value="Genomic_DNA"/>
</dbReference>
<dbReference type="Gene3D" id="1.10.443.10">
    <property type="entry name" value="Intergrase catalytic core"/>
    <property type="match status" value="1"/>
</dbReference>
<dbReference type="PROSITE" id="PS51898">
    <property type="entry name" value="TYR_RECOMBINASE"/>
    <property type="match status" value="1"/>
</dbReference>
<reference evidence="7 8" key="1">
    <citation type="submission" date="2024-06" db="EMBL/GenBank/DDBJ databases">
        <title>The Natural Products Discovery Center: Release of the First 8490 Sequenced Strains for Exploring Actinobacteria Biosynthetic Diversity.</title>
        <authorList>
            <person name="Kalkreuter E."/>
            <person name="Kautsar S.A."/>
            <person name="Yang D."/>
            <person name="Bader C.D."/>
            <person name="Teijaro C.N."/>
            <person name="Fluegel L."/>
            <person name="Davis C.M."/>
            <person name="Simpson J.R."/>
            <person name="Lauterbach L."/>
            <person name="Steele A.D."/>
            <person name="Gui C."/>
            <person name="Meng S."/>
            <person name="Li G."/>
            <person name="Viehrig K."/>
            <person name="Ye F."/>
            <person name="Su P."/>
            <person name="Kiefer A.F."/>
            <person name="Nichols A."/>
            <person name="Cepeda A.J."/>
            <person name="Yan W."/>
            <person name="Fan B."/>
            <person name="Jiang Y."/>
            <person name="Adhikari A."/>
            <person name="Zheng C.-J."/>
            <person name="Schuster L."/>
            <person name="Cowan T.M."/>
            <person name="Smanski M.J."/>
            <person name="Chevrette M.G."/>
            <person name="De Carvalho L.P.S."/>
            <person name="Shen B."/>
        </authorList>
    </citation>
    <scope>NUCLEOTIDE SEQUENCE [LARGE SCALE GENOMIC DNA]</scope>
    <source>
        <strain evidence="7 8">NPDC006286</strain>
    </source>
</reference>
<evidence type="ECO:0000256" key="4">
    <source>
        <dbReference type="PROSITE-ProRule" id="PRU01248"/>
    </source>
</evidence>
<feature type="domain" description="Core-binding (CB)" evidence="6">
    <location>
        <begin position="76"/>
        <end position="158"/>
    </location>
</feature>
<dbReference type="Proteomes" id="UP001550348">
    <property type="component" value="Unassembled WGS sequence"/>
</dbReference>
<evidence type="ECO:0000313" key="7">
    <source>
        <dbReference type="EMBL" id="MEU0154420.1"/>
    </source>
</evidence>
<evidence type="ECO:0000256" key="1">
    <source>
        <dbReference type="ARBA" id="ARBA00008857"/>
    </source>
</evidence>
<dbReference type="Gene3D" id="1.10.150.130">
    <property type="match status" value="1"/>
</dbReference>
<feature type="domain" description="Tyr recombinase" evidence="5">
    <location>
        <begin position="182"/>
        <end position="390"/>
    </location>
</feature>
<dbReference type="InterPro" id="IPR011010">
    <property type="entry name" value="DNA_brk_join_enz"/>
</dbReference>
<dbReference type="InterPro" id="IPR013762">
    <property type="entry name" value="Integrase-like_cat_sf"/>
</dbReference>
<dbReference type="PANTHER" id="PTHR30349:SF64">
    <property type="entry name" value="PROPHAGE INTEGRASE INTD-RELATED"/>
    <property type="match status" value="1"/>
</dbReference>
<keyword evidence="3" id="KW-0233">DNA recombination</keyword>
<sequence>MPIDDLWYLTKRGPDKKRLPSKRHGRGKRWRVRYDDAAGEPREKLFERKTDAEAFDLECRSGVAIEVTVKREVERLTFAEYADRWRESRESGWSVETRRRVPQNLRKRLLPTFGDRAIRSITRTGVMAWIGRLLDESVARSSIVLYFGVLKSILNAAVVDKVLSDNPCDGVKLSQILRGISRAPKWVPTEDQVRKLSEVVPRRFRAAVWLGAGEGLRIGEVLGMEAGARCMDVAREELHVIQQLRYSTEHFGGFYLASPKGGSAGTVDLDAIVAEEVEAHIREVGPVEFEIPDITGERRLTRSVALLFTSTRGKLISGRYWSELWEDWRIAADWPKEGTFHSLRHFFATTLMSNGVEPQEVQKALRHASLRITLETYVHWMPKKDRRRGLVGQILRPAKDSQPIGPAGRDRI</sequence>